<feature type="compositionally biased region" description="Gly residues" evidence="1">
    <location>
        <begin position="23"/>
        <end position="40"/>
    </location>
</feature>
<accession>A0A182PRC7</accession>
<name>A0A182PRC7_9DIPT</name>
<feature type="compositionally biased region" description="Polar residues" evidence="1">
    <location>
        <begin position="69"/>
        <end position="81"/>
    </location>
</feature>
<reference evidence="2" key="2">
    <citation type="submission" date="2020-05" db="UniProtKB">
        <authorList>
            <consortium name="EnsemblMetazoa"/>
        </authorList>
    </citation>
    <scope>IDENTIFICATION</scope>
    <source>
        <strain evidence="2">Epiroticus2</strain>
    </source>
</reference>
<evidence type="ECO:0000256" key="1">
    <source>
        <dbReference type="SAM" id="MobiDB-lite"/>
    </source>
</evidence>
<dbReference type="STRING" id="199890.A0A182PRC7"/>
<dbReference type="Proteomes" id="UP000075885">
    <property type="component" value="Unassembled WGS sequence"/>
</dbReference>
<dbReference type="EnsemblMetazoa" id="AEPI009511-RA">
    <property type="protein sequence ID" value="AEPI009511-PA"/>
    <property type="gene ID" value="AEPI009511"/>
</dbReference>
<feature type="region of interest" description="Disordered" evidence="1">
    <location>
        <begin position="22"/>
        <end position="85"/>
    </location>
</feature>
<sequence length="110" mass="10699">MYRSQATFSTEGVCGCGECATSSGGGGGGGVIPSGSGGGSTVATSGAMGAPSNGSKTAHSKVATGGGHANTQTSSKRSSSGADGDYQLVQHEVLYSLSAQYETKMPRNAT</sequence>
<organism evidence="2 3">
    <name type="scientific">Anopheles epiroticus</name>
    <dbReference type="NCBI Taxonomy" id="199890"/>
    <lineage>
        <taxon>Eukaryota</taxon>
        <taxon>Metazoa</taxon>
        <taxon>Ecdysozoa</taxon>
        <taxon>Arthropoda</taxon>
        <taxon>Hexapoda</taxon>
        <taxon>Insecta</taxon>
        <taxon>Pterygota</taxon>
        <taxon>Neoptera</taxon>
        <taxon>Endopterygota</taxon>
        <taxon>Diptera</taxon>
        <taxon>Nematocera</taxon>
        <taxon>Culicoidea</taxon>
        <taxon>Culicidae</taxon>
        <taxon>Anophelinae</taxon>
        <taxon>Anopheles</taxon>
    </lineage>
</organism>
<evidence type="ECO:0000313" key="2">
    <source>
        <dbReference type="EnsemblMetazoa" id="AEPI009511-PA"/>
    </source>
</evidence>
<dbReference type="AlphaFoldDB" id="A0A182PRC7"/>
<reference evidence="3" key="1">
    <citation type="submission" date="2013-03" db="EMBL/GenBank/DDBJ databases">
        <title>The Genome Sequence of Anopheles epiroticus epiroticus2.</title>
        <authorList>
            <consortium name="The Broad Institute Genomics Platform"/>
            <person name="Neafsey D.E."/>
            <person name="Howell P."/>
            <person name="Walker B."/>
            <person name="Young S.K."/>
            <person name="Zeng Q."/>
            <person name="Gargeya S."/>
            <person name="Fitzgerald M."/>
            <person name="Haas B."/>
            <person name="Abouelleil A."/>
            <person name="Allen A.W."/>
            <person name="Alvarado L."/>
            <person name="Arachchi H.M."/>
            <person name="Berlin A.M."/>
            <person name="Chapman S.B."/>
            <person name="Gainer-Dewar J."/>
            <person name="Goldberg J."/>
            <person name="Griggs A."/>
            <person name="Gujja S."/>
            <person name="Hansen M."/>
            <person name="Howarth C."/>
            <person name="Imamovic A."/>
            <person name="Ireland A."/>
            <person name="Larimer J."/>
            <person name="McCowan C."/>
            <person name="Murphy C."/>
            <person name="Pearson M."/>
            <person name="Poon T.W."/>
            <person name="Priest M."/>
            <person name="Roberts A."/>
            <person name="Saif S."/>
            <person name="Shea T."/>
            <person name="Sisk P."/>
            <person name="Sykes S."/>
            <person name="Wortman J."/>
            <person name="Nusbaum C."/>
            <person name="Birren B."/>
        </authorList>
    </citation>
    <scope>NUCLEOTIDE SEQUENCE [LARGE SCALE GENOMIC DNA]</scope>
    <source>
        <strain evidence="3">Epiroticus2</strain>
    </source>
</reference>
<dbReference type="VEuPathDB" id="VectorBase:AEPI009511"/>
<proteinExistence type="predicted"/>
<protein>
    <submittedName>
        <fullName evidence="2">Uncharacterized protein</fullName>
    </submittedName>
</protein>
<feature type="compositionally biased region" description="Low complexity" evidence="1">
    <location>
        <begin position="41"/>
        <end position="50"/>
    </location>
</feature>
<keyword evidence="3" id="KW-1185">Reference proteome</keyword>
<evidence type="ECO:0000313" key="3">
    <source>
        <dbReference type="Proteomes" id="UP000075885"/>
    </source>
</evidence>